<dbReference type="Proteomes" id="UP001156882">
    <property type="component" value="Unassembled WGS sequence"/>
</dbReference>
<protein>
    <submittedName>
        <fullName evidence="1">Uncharacterized protein</fullName>
    </submittedName>
</protein>
<dbReference type="RefSeq" id="WP_284313277.1">
    <property type="nucleotide sequence ID" value="NZ_BSPC01000027.1"/>
</dbReference>
<comment type="caution">
    <text evidence="1">The sequence shown here is derived from an EMBL/GenBank/DDBJ whole genome shotgun (WGS) entry which is preliminary data.</text>
</comment>
<gene>
    <name evidence="1" type="ORF">GCM10007874_31930</name>
</gene>
<proteinExistence type="predicted"/>
<sequence>MLQIFGGLAVTREDYSVFETTGARIAGSGEGNGAYDRINTSQCTSSTKRPHLCVGLGWRIFGLQAKQFAVGHTDEGDDDIVGDAGHGFHPNITTQIWRELYSMTQLDLDG</sequence>
<accession>A0ABQ6CIT4</accession>
<evidence type="ECO:0000313" key="2">
    <source>
        <dbReference type="Proteomes" id="UP001156882"/>
    </source>
</evidence>
<reference evidence="2" key="1">
    <citation type="journal article" date="2019" name="Int. J. Syst. Evol. Microbiol.">
        <title>The Global Catalogue of Microorganisms (GCM) 10K type strain sequencing project: providing services to taxonomists for standard genome sequencing and annotation.</title>
        <authorList>
            <consortium name="The Broad Institute Genomics Platform"/>
            <consortium name="The Broad Institute Genome Sequencing Center for Infectious Disease"/>
            <person name="Wu L."/>
            <person name="Ma J."/>
        </authorList>
    </citation>
    <scope>NUCLEOTIDE SEQUENCE [LARGE SCALE GENOMIC DNA]</scope>
    <source>
        <strain evidence="2">NBRC 101365</strain>
    </source>
</reference>
<name>A0ABQ6CIT4_9HYPH</name>
<keyword evidence="2" id="KW-1185">Reference proteome</keyword>
<organism evidence="1 2">
    <name type="scientific">Labrys miyagiensis</name>
    <dbReference type="NCBI Taxonomy" id="346912"/>
    <lineage>
        <taxon>Bacteria</taxon>
        <taxon>Pseudomonadati</taxon>
        <taxon>Pseudomonadota</taxon>
        <taxon>Alphaproteobacteria</taxon>
        <taxon>Hyphomicrobiales</taxon>
        <taxon>Xanthobacteraceae</taxon>
        <taxon>Labrys</taxon>
    </lineage>
</organism>
<evidence type="ECO:0000313" key="1">
    <source>
        <dbReference type="EMBL" id="GLS20176.1"/>
    </source>
</evidence>
<dbReference type="EMBL" id="BSPC01000027">
    <property type="protein sequence ID" value="GLS20176.1"/>
    <property type="molecule type" value="Genomic_DNA"/>
</dbReference>